<dbReference type="Proteomes" id="UP000557566">
    <property type="component" value="Unassembled WGS sequence"/>
</dbReference>
<protein>
    <submittedName>
        <fullName evidence="2">Uncharacterized protein</fullName>
    </submittedName>
</protein>
<dbReference type="EMBL" id="JAAVMX010000007">
    <property type="protein sequence ID" value="KAF4506342.1"/>
    <property type="molecule type" value="Genomic_DNA"/>
</dbReference>
<keyword evidence="3" id="KW-1185">Reference proteome</keyword>
<gene>
    <name evidence="2" type="ORF">G6O67_006438</name>
</gene>
<evidence type="ECO:0000313" key="2">
    <source>
        <dbReference type="EMBL" id="KAF4506342.1"/>
    </source>
</evidence>
<sequence length="120" mass="12280">MGFLPGGSRWRRMPLTAAAGVAARLPSSATFGECGGGGDGDCKGGDVAAVQLGVDGRVQGHPPLQHRHFYSDPGDSTTVSDLGQGGRDGQAFQWVEKAALSMLFACTHVSSTSSSLGRMG</sequence>
<accession>A0A8H4LWT4</accession>
<evidence type="ECO:0000313" key="3">
    <source>
        <dbReference type="Proteomes" id="UP000557566"/>
    </source>
</evidence>
<dbReference type="AlphaFoldDB" id="A0A8H4LWT4"/>
<proteinExistence type="predicted"/>
<evidence type="ECO:0000256" key="1">
    <source>
        <dbReference type="SAM" id="MobiDB-lite"/>
    </source>
</evidence>
<organism evidence="2 3">
    <name type="scientific">Ophiocordyceps sinensis</name>
    <dbReference type="NCBI Taxonomy" id="72228"/>
    <lineage>
        <taxon>Eukaryota</taxon>
        <taxon>Fungi</taxon>
        <taxon>Dikarya</taxon>
        <taxon>Ascomycota</taxon>
        <taxon>Pezizomycotina</taxon>
        <taxon>Sordariomycetes</taxon>
        <taxon>Hypocreomycetidae</taxon>
        <taxon>Hypocreales</taxon>
        <taxon>Ophiocordycipitaceae</taxon>
        <taxon>Ophiocordyceps</taxon>
    </lineage>
</organism>
<name>A0A8H4LWT4_9HYPO</name>
<feature type="region of interest" description="Disordered" evidence="1">
    <location>
        <begin position="61"/>
        <end position="87"/>
    </location>
</feature>
<comment type="caution">
    <text evidence="2">The sequence shown here is derived from an EMBL/GenBank/DDBJ whole genome shotgun (WGS) entry which is preliminary data.</text>
</comment>
<reference evidence="2 3" key="1">
    <citation type="journal article" date="2020" name="Genome Biol. Evol.">
        <title>A new high-quality draft genome assembly of the Chinese cordyceps Ophiocordyceps sinensis.</title>
        <authorList>
            <person name="Shu R."/>
            <person name="Zhang J."/>
            <person name="Meng Q."/>
            <person name="Zhang H."/>
            <person name="Zhou G."/>
            <person name="Li M."/>
            <person name="Wu P."/>
            <person name="Zhao Y."/>
            <person name="Chen C."/>
            <person name="Qin Q."/>
        </authorList>
    </citation>
    <scope>NUCLEOTIDE SEQUENCE [LARGE SCALE GENOMIC DNA]</scope>
    <source>
        <strain evidence="2 3">IOZ07</strain>
    </source>
</reference>